<dbReference type="AlphaFoldDB" id="A0A6N4TGL0"/>
<feature type="transmembrane region" description="Helical" evidence="1">
    <location>
        <begin position="109"/>
        <end position="128"/>
    </location>
</feature>
<feature type="transmembrane region" description="Helical" evidence="1">
    <location>
        <begin position="37"/>
        <end position="55"/>
    </location>
</feature>
<proteinExistence type="predicted"/>
<evidence type="ECO:0008006" key="4">
    <source>
        <dbReference type="Google" id="ProtNLM"/>
    </source>
</evidence>
<dbReference type="EMBL" id="AP019695">
    <property type="protein sequence ID" value="BBK21889.1"/>
    <property type="molecule type" value="Genomic_DNA"/>
</dbReference>
<accession>A0A6N4TGL0</accession>
<sequence length="137" mass="15831">MLLTIFTVLILQSQTYYFLYTAYFLIEDLSILPLNPIQLVFGLIAIMFVIMGNVMPKLRKNSVLGLRTKWSMLNEETWKKSQRFGGITCMFAGVVLFIICISVDSFMSIVYSLLVLLSLLLVDVYYTYKIAKPYQKK</sequence>
<evidence type="ECO:0000256" key="1">
    <source>
        <dbReference type="SAM" id="Phobius"/>
    </source>
</evidence>
<keyword evidence="3" id="KW-1185">Reference proteome</keyword>
<organism evidence="2 3">
    <name type="scientific">Amedibacterium intestinale</name>
    <dbReference type="NCBI Taxonomy" id="2583452"/>
    <lineage>
        <taxon>Bacteria</taxon>
        <taxon>Bacillati</taxon>
        <taxon>Bacillota</taxon>
        <taxon>Erysipelotrichia</taxon>
        <taxon>Erysipelotrichales</taxon>
        <taxon>Erysipelotrichaceae</taxon>
        <taxon>Amedibacterium</taxon>
    </lineage>
</organism>
<protein>
    <recommendedName>
        <fullName evidence="4">Immunity protein SdpI</fullName>
    </recommendedName>
</protein>
<evidence type="ECO:0000313" key="3">
    <source>
        <dbReference type="Proteomes" id="UP000464754"/>
    </source>
</evidence>
<dbReference type="Pfam" id="PF13630">
    <property type="entry name" value="SdpI"/>
    <property type="match status" value="1"/>
</dbReference>
<evidence type="ECO:0000313" key="2">
    <source>
        <dbReference type="EMBL" id="BBK21889.1"/>
    </source>
</evidence>
<keyword evidence="1" id="KW-1133">Transmembrane helix</keyword>
<feature type="transmembrane region" description="Helical" evidence="1">
    <location>
        <begin position="84"/>
        <end position="103"/>
    </location>
</feature>
<dbReference type="RefSeq" id="WP_118276875.1">
    <property type="nucleotide sequence ID" value="NZ_AP019695.1"/>
</dbReference>
<name>A0A6N4TGL0_9FIRM</name>
<keyword evidence="1" id="KW-0472">Membrane</keyword>
<dbReference type="Proteomes" id="UP000464754">
    <property type="component" value="Chromosome"/>
</dbReference>
<gene>
    <name evidence="2" type="ORF">Aargi30884_07920</name>
</gene>
<dbReference type="InterPro" id="IPR025962">
    <property type="entry name" value="SdpI/YhfL"/>
</dbReference>
<dbReference type="KEGG" id="aarg:Aargi30884_07920"/>
<keyword evidence="1" id="KW-0812">Transmembrane</keyword>
<reference evidence="3" key="1">
    <citation type="submission" date="2019-05" db="EMBL/GenBank/DDBJ databases">
        <title>Complete genome sequencing of Absiella argi strain JCM 30884.</title>
        <authorList>
            <person name="Sakamoto M."/>
            <person name="Murakami T."/>
            <person name="Mori H."/>
        </authorList>
    </citation>
    <scope>NUCLEOTIDE SEQUENCE [LARGE SCALE GENOMIC DNA]</scope>
    <source>
        <strain evidence="3">JCM 30884</strain>
    </source>
</reference>